<proteinExistence type="predicted"/>
<dbReference type="AlphaFoldDB" id="A0A4Q2KD55"/>
<feature type="transmembrane region" description="Helical" evidence="1">
    <location>
        <begin position="59"/>
        <end position="84"/>
    </location>
</feature>
<dbReference type="OrthoDB" id="2038947at2"/>
<sequence>MFQCEHCGAELEKDSNMCPVCGYDRALAKNLRLEYAEKTLDVLEKYGAADKPRQSASSVVGFILGLASFFCGCNIILAIMAIAFSCESGQNLTTRKNAFSRAGQILGVISIILFVIALILYYAAHIDIYNYIRL</sequence>
<evidence type="ECO:0008006" key="4">
    <source>
        <dbReference type="Google" id="ProtNLM"/>
    </source>
</evidence>
<comment type="caution">
    <text evidence="2">The sequence shown here is derived from an EMBL/GenBank/DDBJ whole genome shotgun (WGS) entry which is preliminary data.</text>
</comment>
<accession>A0A4Q2KD55</accession>
<protein>
    <recommendedName>
        <fullName evidence="4">DUF4190 domain-containing protein</fullName>
    </recommendedName>
</protein>
<keyword evidence="1" id="KW-0812">Transmembrane</keyword>
<reference evidence="2 3" key="1">
    <citation type="journal article" date="2019" name="Gut">
        <title>Antibiotics-induced monodominance of a novel gut bacterial order.</title>
        <authorList>
            <person name="Hildebrand F."/>
            <person name="Moitinho-Silva L."/>
            <person name="Blasche S."/>
            <person name="Jahn M.T."/>
            <person name="Gossmann T.I."/>
            <person name="Heuerta-Cepas J."/>
            <person name="Hercog R."/>
            <person name="Luetge M."/>
            <person name="Bahram M."/>
            <person name="Pryszlak A."/>
            <person name="Alves R.J."/>
            <person name="Waszak S.M."/>
            <person name="Zhu A."/>
            <person name="Ye L."/>
            <person name="Costea P.I."/>
            <person name="Aalvink S."/>
            <person name="Belzer C."/>
            <person name="Forslund S.K."/>
            <person name="Sunagawa S."/>
            <person name="Hentschel U."/>
            <person name="Merten C."/>
            <person name="Patil K.R."/>
            <person name="Benes V."/>
            <person name="Bork P."/>
        </authorList>
    </citation>
    <scope>NUCLEOTIDE SEQUENCE [LARGE SCALE GENOMIC DNA]</scope>
    <source>
        <strain evidence="2 3">HDS1380</strain>
    </source>
</reference>
<gene>
    <name evidence="2" type="ORF">ESZ91_05995</name>
</gene>
<evidence type="ECO:0000313" key="3">
    <source>
        <dbReference type="Proteomes" id="UP000291269"/>
    </source>
</evidence>
<evidence type="ECO:0000256" key="1">
    <source>
        <dbReference type="SAM" id="Phobius"/>
    </source>
</evidence>
<dbReference type="Proteomes" id="UP000291269">
    <property type="component" value="Unassembled WGS sequence"/>
</dbReference>
<keyword evidence="3" id="KW-1185">Reference proteome</keyword>
<evidence type="ECO:0000313" key="2">
    <source>
        <dbReference type="EMBL" id="RXZ61937.1"/>
    </source>
</evidence>
<dbReference type="RefSeq" id="WP_129225113.1">
    <property type="nucleotide sequence ID" value="NZ_SDOZ01000002.1"/>
</dbReference>
<feature type="transmembrane region" description="Helical" evidence="1">
    <location>
        <begin position="105"/>
        <end position="124"/>
    </location>
</feature>
<organism evidence="2 3">
    <name type="scientific">Candidatus Borkfalkia ceftriaxoniphila</name>
    <dbReference type="NCBI Taxonomy" id="2508949"/>
    <lineage>
        <taxon>Bacteria</taxon>
        <taxon>Bacillati</taxon>
        <taxon>Bacillota</taxon>
        <taxon>Clostridia</taxon>
        <taxon>Christensenellales</taxon>
        <taxon>Christensenellaceae</taxon>
        <taxon>Candidatus Borkfalkia</taxon>
    </lineage>
</organism>
<name>A0A4Q2KD55_9FIRM</name>
<dbReference type="EMBL" id="SDOZ01000002">
    <property type="protein sequence ID" value="RXZ61937.1"/>
    <property type="molecule type" value="Genomic_DNA"/>
</dbReference>
<keyword evidence="1" id="KW-0472">Membrane</keyword>
<keyword evidence="1" id="KW-1133">Transmembrane helix</keyword>